<feature type="region of interest" description="Disordered" evidence="1">
    <location>
        <begin position="453"/>
        <end position="486"/>
    </location>
</feature>
<feature type="compositionally biased region" description="Basic and acidic residues" evidence="1">
    <location>
        <begin position="472"/>
        <end position="485"/>
    </location>
</feature>
<evidence type="ECO:0000313" key="3">
    <source>
        <dbReference type="Proteomes" id="UP001164746"/>
    </source>
</evidence>
<keyword evidence="3" id="KW-1185">Reference proteome</keyword>
<gene>
    <name evidence="2" type="ORF">MAR_018526</name>
</gene>
<dbReference type="Proteomes" id="UP001164746">
    <property type="component" value="Chromosome 6"/>
</dbReference>
<evidence type="ECO:0000256" key="1">
    <source>
        <dbReference type="SAM" id="MobiDB-lite"/>
    </source>
</evidence>
<name>A0ABY7EEX8_MYAAR</name>
<reference evidence="2" key="1">
    <citation type="submission" date="2022-11" db="EMBL/GenBank/DDBJ databases">
        <title>Centuries of genome instability and evolution in soft-shell clam transmissible cancer (bioRxiv).</title>
        <authorList>
            <person name="Hart S.F.M."/>
            <person name="Yonemitsu M.A."/>
            <person name="Giersch R.M."/>
            <person name="Beal B.F."/>
            <person name="Arriagada G."/>
            <person name="Davis B.W."/>
            <person name="Ostrander E.A."/>
            <person name="Goff S.P."/>
            <person name="Metzger M.J."/>
        </authorList>
    </citation>
    <scope>NUCLEOTIDE SEQUENCE</scope>
    <source>
        <strain evidence="2">MELC-2E11</strain>
        <tissue evidence="2">Siphon/mantle</tissue>
    </source>
</reference>
<accession>A0ABY7EEX8</accession>
<protein>
    <submittedName>
        <fullName evidence="2">Uncharacterized protein</fullName>
    </submittedName>
</protein>
<feature type="compositionally biased region" description="Polar residues" evidence="1">
    <location>
        <begin position="453"/>
        <end position="471"/>
    </location>
</feature>
<proteinExistence type="predicted"/>
<sequence length="1232" mass="141174">MENALFKSPRYWNSQTNTMTEQEVEALIQCREELAETIDPMYVAIVMRDNNCLQEEVLNEVIASQKRNSLEEMPFSVLFSHLPSNVSLSKFVQNLDMCGYKKTAARLFLTFLKINNEVVTHVSKTAAGQRPMVHKFFRNLKRMVHDAQFKNPRTALRELALRYVEKMSSERDDMKRQMLADKCIAVIGAEIDAIAITFDTSLHRGEPFTQMKSLTTETSNTLITDVVYFGRLANAHSIAGRFDDSENMLRAARCKAYNIGPCLELVNMLYIEVYVRLWQFEHKPSKELRQALLMWGRIGLESLEEEDVDTKRLWRRMFILRMVFCLLGLGNRANLITNCPVDEACMQEARDLLSDVYKNWYGIEARRKMFYFVARARLLELDGQFTGCLETLACAKVVAEEGHFEEKRFIVDFIDKVKGNVYACIRPKITQCSETFLSRMNDQNQTDRLENTTVHDQNQTGRLENTTVHDQNQTDRLKNTTEHDQSQFGRLENTTIPTKQECYPPTLEIAGYNEDRNFVLTSSPVSPILEIQNQTENGVILFENQSHEYADNCYNWAYSPCAANIEKNMLLFQRIEDKALEERDRTYAFFSSNIKSRNSELQKVGVGRTYEKQAHSGDDQRCRYLNSSLKMNRLKSLTFSSGSPNDEIENVSVSREERPSESIQISVTNTVGEPNVYSAGRFLNQSFQKLQSPYPTDIIQYGQSESPNYLMFDSSIVEEGHIVRAGKTHNEPFERLKSPSLSGVVECNYGNGPPKGSTSPENSSNMLACDVKFDNSFRRLLTPTHTDLNEVEQTQCPREEFTFESPSFHGGLLQTGFNCRPELTGQSDSREYFVPHSSLRHHPVGRDSAGDTILGLNNDTESKLQDAARDDRYQHETNREVICEDMLTVLISQKVRFQSFVHVLDECGYKELAARLNLLYVHSVDPSSTGVGKSNKLSSRASKYFSNLKRLLQNGVMKESKTALQQLTERFVKRLKTEKCAVIRQELADKCILTVCAEADAKAISFDENLHDSDVFSRFHQFITQSSNTLISRAMYFGRLANAYAMVGKFDESEHFMTEARSCAFHLPECLEVTNIFYIDVYIKLWQYETNPTQELRHEIFLWARMGLQSVNNETDENRMLWTRLFDLKMVFTLLGLGNRGVINKNCVVQASDVSQAKELLADVDKHWTGIANRRKMNYYVARARILQLEGHDTLCLNNLGMALGIAKDGQFKEKEFISKIPICSVMEKKFG</sequence>
<dbReference type="EMBL" id="CP111017">
    <property type="protein sequence ID" value="WAR08568.1"/>
    <property type="molecule type" value="Genomic_DNA"/>
</dbReference>
<organism evidence="2 3">
    <name type="scientific">Mya arenaria</name>
    <name type="common">Soft-shell clam</name>
    <dbReference type="NCBI Taxonomy" id="6604"/>
    <lineage>
        <taxon>Eukaryota</taxon>
        <taxon>Metazoa</taxon>
        <taxon>Spiralia</taxon>
        <taxon>Lophotrochozoa</taxon>
        <taxon>Mollusca</taxon>
        <taxon>Bivalvia</taxon>
        <taxon>Autobranchia</taxon>
        <taxon>Heteroconchia</taxon>
        <taxon>Euheterodonta</taxon>
        <taxon>Imparidentia</taxon>
        <taxon>Neoheterodontei</taxon>
        <taxon>Myida</taxon>
        <taxon>Myoidea</taxon>
        <taxon>Myidae</taxon>
        <taxon>Mya</taxon>
    </lineage>
</organism>
<evidence type="ECO:0000313" key="2">
    <source>
        <dbReference type="EMBL" id="WAR08568.1"/>
    </source>
</evidence>